<evidence type="ECO:0000256" key="2">
    <source>
        <dbReference type="ARBA" id="ARBA00022801"/>
    </source>
</evidence>
<protein>
    <submittedName>
        <fullName evidence="6">Phosphodiesterase</fullName>
    </submittedName>
</protein>
<dbReference type="PANTHER" id="PTHR42988:SF2">
    <property type="entry name" value="CYCLIC NUCLEOTIDE PHOSPHODIESTERASE CBUA0032-RELATED"/>
    <property type="match status" value="1"/>
</dbReference>
<dbReference type="GO" id="GO:0016787">
    <property type="term" value="F:hydrolase activity"/>
    <property type="evidence" value="ECO:0007669"/>
    <property type="project" value="UniProtKB-KW"/>
</dbReference>
<dbReference type="OrthoDB" id="651281at2"/>
<dbReference type="CDD" id="cd07400">
    <property type="entry name" value="MPP_1"/>
    <property type="match status" value="1"/>
</dbReference>
<dbReference type="SUPFAM" id="SSF56300">
    <property type="entry name" value="Metallo-dependent phosphatases"/>
    <property type="match status" value="1"/>
</dbReference>
<feature type="domain" description="Calcineurin-like phosphoesterase" evidence="5">
    <location>
        <begin position="3"/>
        <end position="189"/>
    </location>
</feature>
<sequence length="276" mass="30738">MRRIVHLSDLHFGRDRPELLEPLLAAVNALAPDLVAISGDLTQRAREGQFRAARAFVDRIEAPVLIVPGNHDVPLHNLIGRVLWPWRQYKRWVSRELEPEFRDDEIIVLGVNTVNNLAHQSGLFSRRALGRIGAAFRETKGRRTRIVVAHHPLEHQPGERKKRMRGADDAMEELASLKADVILSGHLHSWRAAPFTEKEGRSAVLQVHAGTGLSSRLRGEENDFNLLKVDGDVIDVTRYVAAEGAADFAVAQRCRFRRGAGGWAAQTLDEGAAVSE</sequence>
<reference evidence="6 7" key="1">
    <citation type="submission" date="2018-04" db="EMBL/GenBank/DDBJ databases">
        <title>Pelagivirga bohaiensis gen. nov., sp. nov., a bacterium isolated from the Bohai Sea.</title>
        <authorList>
            <person name="Ji X."/>
        </authorList>
    </citation>
    <scope>NUCLEOTIDE SEQUENCE [LARGE SCALE GENOMIC DNA]</scope>
    <source>
        <strain evidence="6 7">BH-SD19</strain>
    </source>
</reference>
<dbReference type="InterPro" id="IPR004843">
    <property type="entry name" value="Calcineurin-like_PHP"/>
</dbReference>
<evidence type="ECO:0000313" key="7">
    <source>
        <dbReference type="Proteomes" id="UP000244446"/>
    </source>
</evidence>
<gene>
    <name evidence="6" type="ORF">DC366_13040</name>
</gene>
<dbReference type="PANTHER" id="PTHR42988">
    <property type="entry name" value="PHOSPHOHYDROLASE"/>
    <property type="match status" value="1"/>
</dbReference>
<dbReference type="InterPro" id="IPR029052">
    <property type="entry name" value="Metallo-depent_PP-like"/>
</dbReference>
<organism evidence="6 7">
    <name type="scientific">Pelagivirga sediminicola</name>
    <dbReference type="NCBI Taxonomy" id="2170575"/>
    <lineage>
        <taxon>Bacteria</taxon>
        <taxon>Pseudomonadati</taxon>
        <taxon>Pseudomonadota</taxon>
        <taxon>Alphaproteobacteria</taxon>
        <taxon>Rhodobacterales</taxon>
        <taxon>Paracoccaceae</taxon>
        <taxon>Pelagivirga</taxon>
    </lineage>
</organism>
<dbReference type="EMBL" id="QCYH01000007">
    <property type="protein sequence ID" value="PVA09610.1"/>
    <property type="molecule type" value="Genomic_DNA"/>
</dbReference>
<dbReference type="Gene3D" id="3.60.21.10">
    <property type="match status" value="1"/>
</dbReference>
<dbReference type="Proteomes" id="UP000244446">
    <property type="component" value="Unassembled WGS sequence"/>
</dbReference>
<keyword evidence="1" id="KW-0479">Metal-binding</keyword>
<dbReference type="GO" id="GO:0046872">
    <property type="term" value="F:metal ion binding"/>
    <property type="evidence" value="ECO:0007669"/>
    <property type="project" value="UniProtKB-KW"/>
</dbReference>
<evidence type="ECO:0000256" key="3">
    <source>
        <dbReference type="ARBA" id="ARBA00023004"/>
    </source>
</evidence>
<dbReference type="RefSeq" id="WP_108692657.1">
    <property type="nucleotide sequence ID" value="NZ_QCYH01000007.1"/>
</dbReference>
<comment type="caution">
    <text evidence="6">The sequence shown here is derived from an EMBL/GenBank/DDBJ whole genome shotgun (WGS) entry which is preliminary data.</text>
</comment>
<evidence type="ECO:0000259" key="5">
    <source>
        <dbReference type="Pfam" id="PF00149"/>
    </source>
</evidence>
<keyword evidence="7" id="KW-1185">Reference proteome</keyword>
<evidence type="ECO:0000313" key="6">
    <source>
        <dbReference type="EMBL" id="PVA09610.1"/>
    </source>
</evidence>
<evidence type="ECO:0000256" key="4">
    <source>
        <dbReference type="ARBA" id="ARBA00025742"/>
    </source>
</evidence>
<keyword evidence="2" id="KW-0378">Hydrolase</keyword>
<dbReference type="AlphaFoldDB" id="A0A2T7G5C9"/>
<proteinExistence type="inferred from homology"/>
<evidence type="ECO:0000256" key="1">
    <source>
        <dbReference type="ARBA" id="ARBA00022723"/>
    </source>
</evidence>
<accession>A0A2T7G5C9</accession>
<name>A0A2T7G5C9_9RHOB</name>
<comment type="similarity">
    <text evidence="4">Belongs to the cyclic nucleotide phosphodiesterase class-III family.</text>
</comment>
<dbReference type="InterPro" id="IPR050884">
    <property type="entry name" value="CNP_phosphodiesterase-III"/>
</dbReference>
<keyword evidence="3" id="KW-0408">Iron</keyword>
<dbReference type="Pfam" id="PF00149">
    <property type="entry name" value="Metallophos"/>
    <property type="match status" value="1"/>
</dbReference>